<comment type="caution">
    <text evidence="1">The sequence shown here is derived from an EMBL/GenBank/DDBJ whole genome shotgun (WGS) entry which is preliminary data.</text>
</comment>
<evidence type="ECO:0000313" key="1">
    <source>
        <dbReference type="EMBL" id="OVE82967.1"/>
    </source>
</evidence>
<keyword evidence="2" id="KW-1185">Reference proteome</keyword>
<dbReference type="SUPFAM" id="SSF56024">
    <property type="entry name" value="Phospholipase D/nuclease"/>
    <property type="match status" value="1"/>
</dbReference>
<dbReference type="EMBL" id="MWPH01000005">
    <property type="protein sequence ID" value="OVE82967.1"/>
    <property type="molecule type" value="Genomic_DNA"/>
</dbReference>
<dbReference type="AlphaFoldDB" id="A0A202E429"/>
<proteinExistence type="predicted"/>
<dbReference type="Proteomes" id="UP000196084">
    <property type="component" value="Unassembled WGS sequence"/>
</dbReference>
<dbReference type="Gene3D" id="3.30.870.10">
    <property type="entry name" value="Endonuclease Chain A"/>
    <property type="match status" value="1"/>
</dbReference>
<sequence>MELEIPDSFDEFDAHVLWGVSPHSLLLANMCLQTDSSQAEVALRRAYDIEIVRTNYEVDWETYYEFLTSICTEWFVNSIGSAAIFADSTTAKQFVVGAAYDTSVGVMRCLRQGVDRFLQTDETDSIVIPSRDLKAVSSRDDIRLLRSLGVLRRTNQGYEFDTEVLRSLRLGQTYSRSQAAWALSDRLCARLGIDQPAVNEALLHSADIDPPDDRPERSAASLPLYLTRSDLDTFVNTIFSDELESTIREIRENIIVERAHILDALQFGMSSESATAVEWPISDEAAVVCAVASQQNRPVVADYLVELLGKDEFTVHATLRDAGLTVTLENGLLHFGNAYATPIADEGPINTYQQWLTTRLSGLEASEHGLNELVNRLSEGWDRQRQSLLEAIIQQLDDFRVSPTTFVFSMLDPNYLDDAQMDQYVDDSAHLRDEVNQIKAWRDDQPGDAETFSSAVSEVCHYPVHEAGTEPILRIMSPWTNFAIQDYTATFRYLLENDITIQLLFRLPSRRGWDNLKEHLLTRLGETKGNLELRTYTRFKEFRNHDELRGIEESDENYVGETGIHAKLFIAGNPSDGTVVAGSANLMENSFFYNPEAGLKTHDPNVLETAIDYFDLIWNIAEPDRIDESAFTGKTNFTFYPKVYRD</sequence>
<evidence type="ECO:0000313" key="2">
    <source>
        <dbReference type="Proteomes" id="UP000196084"/>
    </source>
</evidence>
<organism evidence="1 2">
    <name type="scientific">Natronolimnobius baerhuensis</name>
    <dbReference type="NCBI Taxonomy" id="253108"/>
    <lineage>
        <taxon>Archaea</taxon>
        <taxon>Methanobacteriati</taxon>
        <taxon>Methanobacteriota</taxon>
        <taxon>Stenosarchaea group</taxon>
        <taxon>Halobacteria</taxon>
        <taxon>Halobacteriales</taxon>
        <taxon>Natrialbaceae</taxon>
        <taxon>Natronolimnobius</taxon>
    </lineage>
</organism>
<reference evidence="1 2" key="1">
    <citation type="submission" date="2017-02" db="EMBL/GenBank/DDBJ databases">
        <title>Natronthermophilus aegyptiacus gen. nov.,sp. nov., an aerobic, extremely halophilic alkalithermophilic archaeon isolated from the athalassohaline Wadi An Natrun, Egypt.</title>
        <authorList>
            <person name="Zhao B."/>
        </authorList>
    </citation>
    <scope>NUCLEOTIDE SEQUENCE [LARGE SCALE GENOMIC DNA]</scope>
    <source>
        <strain evidence="1 2">CGMCC 1.3597</strain>
    </source>
</reference>
<name>A0A202E429_9EURY</name>
<gene>
    <name evidence="1" type="ORF">B2G88_18440</name>
</gene>
<accession>A0A202E429</accession>
<protein>
    <submittedName>
        <fullName evidence="1">Uncharacterized protein</fullName>
    </submittedName>
</protein>